<sequence length="200" mass="21616">MPNLMLTRRAALLGAAALGLGAALPTGARAATAAQAESLVRNLVAEINRVIASGKSVSSMIRDFEGIFRRYADLPTIAAYALGADGRRASAAQKKAFTDAFSGYIARKYGKRFHEFIGGRLEVTGSRPIRNAFEVVTTAYLRGEAPFEVSFHIGQNSGRMFNMFIEGVNMLLTERSEIGALLDRNRGDIDAMIAQLRKTG</sequence>
<dbReference type="InterPro" id="IPR008869">
    <property type="entry name" value="MlaC/ttg2D"/>
</dbReference>
<feature type="chain" id="PRO_5035173152" evidence="1">
    <location>
        <begin position="31"/>
        <end position="200"/>
    </location>
</feature>
<dbReference type="Gene3D" id="3.10.450.710">
    <property type="entry name" value="Tgt2/MlaC"/>
    <property type="match status" value="1"/>
</dbReference>
<gene>
    <name evidence="2" type="ORF">KB874_10885</name>
</gene>
<dbReference type="InterPro" id="IPR042245">
    <property type="entry name" value="Tgt2/MlaC_sf"/>
</dbReference>
<keyword evidence="3" id="KW-1185">Reference proteome</keyword>
<keyword evidence="1" id="KW-0732">Signal</keyword>
<dbReference type="PROSITE" id="PS51318">
    <property type="entry name" value="TAT"/>
    <property type="match status" value="1"/>
</dbReference>
<feature type="signal peptide" evidence="1">
    <location>
        <begin position="1"/>
        <end position="30"/>
    </location>
</feature>
<comment type="caution">
    <text evidence="2">The sequence shown here is derived from an EMBL/GenBank/DDBJ whole genome shotgun (WGS) entry which is preliminary data.</text>
</comment>
<protein>
    <submittedName>
        <fullName evidence="2">ABC transporter substrate-binding protein</fullName>
    </submittedName>
</protein>
<evidence type="ECO:0000256" key="1">
    <source>
        <dbReference type="SAM" id="SignalP"/>
    </source>
</evidence>
<dbReference type="PANTHER" id="PTHR36573">
    <property type="entry name" value="INTERMEMBRANE PHOSPHOLIPID TRANSPORT SYSTEM BINDING PROTEIN MLAC"/>
    <property type="match status" value="1"/>
</dbReference>
<dbReference type="Proteomes" id="UP000681356">
    <property type="component" value="Unassembled WGS sequence"/>
</dbReference>
<accession>A0A8J7WFA8</accession>
<dbReference type="EMBL" id="JAGTUU010000004">
    <property type="protein sequence ID" value="MBS0124641.1"/>
    <property type="molecule type" value="Genomic_DNA"/>
</dbReference>
<dbReference type="AlphaFoldDB" id="A0A8J7WFA8"/>
<evidence type="ECO:0000313" key="2">
    <source>
        <dbReference type="EMBL" id="MBS0124641.1"/>
    </source>
</evidence>
<proteinExistence type="predicted"/>
<reference evidence="2" key="1">
    <citation type="submission" date="2021-04" db="EMBL/GenBank/DDBJ databases">
        <authorList>
            <person name="Yoon J."/>
        </authorList>
    </citation>
    <scope>NUCLEOTIDE SEQUENCE</scope>
    <source>
        <strain evidence="2">KMU-90</strain>
    </source>
</reference>
<dbReference type="PANTHER" id="PTHR36573:SF1">
    <property type="entry name" value="INTERMEMBRANE PHOSPHOLIPID TRANSPORT SYSTEM BINDING PROTEIN MLAC"/>
    <property type="match status" value="1"/>
</dbReference>
<dbReference type="RefSeq" id="WP_212536607.1">
    <property type="nucleotide sequence ID" value="NZ_JAGTUU010000004.1"/>
</dbReference>
<evidence type="ECO:0000313" key="3">
    <source>
        <dbReference type="Proteomes" id="UP000681356"/>
    </source>
</evidence>
<organism evidence="2 3">
    <name type="scientific">Thetidibacter halocola</name>
    <dbReference type="NCBI Taxonomy" id="2827239"/>
    <lineage>
        <taxon>Bacteria</taxon>
        <taxon>Pseudomonadati</taxon>
        <taxon>Pseudomonadota</taxon>
        <taxon>Alphaproteobacteria</taxon>
        <taxon>Rhodobacterales</taxon>
        <taxon>Roseobacteraceae</taxon>
        <taxon>Thetidibacter</taxon>
    </lineage>
</organism>
<dbReference type="Pfam" id="PF05494">
    <property type="entry name" value="MlaC"/>
    <property type="match status" value="1"/>
</dbReference>
<name>A0A8J7WFA8_9RHOB</name>
<dbReference type="InterPro" id="IPR006311">
    <property type="entry name" value="TAT_signal"/>
</dbReference>